<organism evidence="1 2">
    <name type="scientific">Pseudomonas phage Henu5</name>
    <dbReference type="NCBI Taxonomy" id="2499902"/>
    <lineage>
        <taxon>Viruses</taxon>
        <taxon>Duplodnaviria</taxon>
        <taxon>Heunggongvirae</taxon>
        <taxon>Uroviricota</taxon>
        <taxon>Caudoviricetes</taxon>
        <taxon>Vandenendeviridae</taxon>
        <taxon>Skurskavirinae</taxon>
        <taxon>Pakpunavirus</taxon>
        <taxon>Pakpunavirus Henu5</taxon>
    </lineage>
</organism>
<reference evidence="1 2" key="1">
    <citation type="submission" date="2018-11" db="EMBL/GenBank/DDBJ databases">
        <authorList>
            <person name="Teng T."/>
        </authorList>
    </citation>
    <scope>NUCLEOTIDE SEQUENCE [LARGE SCALE GENOMIC DNA]</scope>
</reference>
<name>A0A410T826_9CAUD</name>
<gene>
    <name evidence="1" type="ORF">Henu5_gp89</name>
</gene>
<evidence type="ECO:0000313" key="2">
    <source>
        <dbReference type="Proteomes" id="UP000289163"/>
    </source>
</evidence>
<protein>
    <submittedName>
        <fullName evidence="1">Uncharacterized protein</fullName>
    </submittedName>
</protein>
<evidence type="ECO:0000313" key="1">
    <source>
        <dbReference type="EMBL" id="QAU05118.1"/>
    </source>
</evidence>
<proteinExistence type="predicted"/>
<dbReference type="Proteomes" id="UP000289163">
    <property type="component" value="Segment"/>
</dbReference>
<sequence>MTEPTEPTVMRIDDVIEALQTLRDVYGNLKVAETEHGDPTWSYYPPSVVYLTDTDEYYMEFACPEEGYYEEIAVLIGG</sequence>
<keyword evidence="2" id="KW-1185">Reference proteome</keyword>
<dbReference type="EMBL" id="MK224498">
    <property type="protein sequence ID" value="QAU05118.1"/>
    <property type="molecule type" value="Genomic_DNA"/>
</dbReference>
<accession>A0A410T826</accession>